<reference evidence="3" key="1">
    <citation type="submission" date="2020-06" db="EMBL/GenBank/DDBJ databases">
        <title>Thalassolituus marinus alknpb1M-1, a hydrocarbon-degrading bacterium isolated from the deep-sea overlying water using an in-situ strategy from the South China Sea basin.</title>
        <authorList>
            <person name="Dong C."/>
            <person name="Chen Y."/>
            <person name="Shao Z."/>
        </authorList>
    </citation>
    <scope>NUCLEOTIDE SEQUENCE [LARGE SCALE GENOMIC DNA]</scope>
    <source>
        <strain evidence="3">alknpb1M-1</strain>
    </source>
</reference>
<dbReference type="RefSeq" id="WP_260997062.1">
    <property type="nucleotide sequence ID" value="NZ_CP054475.1"/>
</dbReference>
<organism evidence="2 3">
    <name type="scientific">Thalassolituus hydrocarboniclasticus</name>
    <dbReference type="NCBI Taxonomy" id="2742796"/>
    <lineage>
        <taxon>Bacteria</taxon>
        <taxon>Pseudomonadati</taxon>
        <taxon>Pseudomonadota</taxon>
        <taxon>Gammaproteobacteria</taxon>
        <taxon>Oceanospirillales</taxon>
        <taxon>Oceanospirillaceae</taxon>
        <taxon>Thalassolituus</taxon>
    </lineage>
</organism>
<name>A0ABY6ABC4_9GAMM</name>
<dbReference type="EMBL" id="CP054475">
    <property type="protein sequence ID" value="UXD88326.1"/>
    <property type="molecule type" value="Genomic_DNA"/>
</dbReference>
<dbReference type="SUPFAM" id="SSF52540">
    <property type="entry name" value="P-loop containing nucleoside triphosphate hydrolases"/>
    <property type="match status" value="1"/>
</dbReference>
<feature type="domain" description="NACHT" evidence="1">
    <location>
        <begin position="281"/>
        <end position="420"/>
    </location>
</feature>
<evidence type="ECO:0000259" key="1">
    <source>
        <dbReference type="Pfam" id="PF05729"/>
    </source>
</evidence>
<keyword evidence="2" id="KW-0067">ATP-binding</keyword>
<dbReference type="CDD" id="cd00009">
    <property type="entry name" value="AAA"/>
    <property type="match status" value="1"/>
</dbReference>
<evidence type="ECO:0000313" key="2">
    <source>
        <dbReference type="EMBL" id="UXD88326.1"/>
    </source>
</evidence>
<keyword evidence="3" id="KW-1185">Reference proteome</keyword>
<accession>A0ABY6ABC4</accession>
<evidence type="ECO:0000313" key="3">
    <source>
        <dbReference type="Proteomes" id="UP001065322"/>
    </source>
</evidence>
<proteinExistence type="predicted"/>
<dbReference type="InterPro" id="IPR027417">
    <property type="entry name" value="P-loop_NTPase"/>
</dbReference>
<keyword evidence="2" id="KW-0547">Nucleotide-binding</keyword>
<dbReference type="GO" id="GO:0005524">
    <property type="term" value="F:ATP binding"/>
    <property type="evidence" value="ECO:0007669"/>
    <property type="project" value="UniProtKB-KW"/>
</dbReference>
<dbReference type="Gene3D" id="3.40.50.300">
    <property type="entry name" value="P-loop containing nucleotide triphosphate hydrolases"/>
    <property type="match status" value="1"/>
</dbReference>
<dbReference type="InterPro" id="IPR007111">
    <property type="entry name" value="NACHT_NTPase"/>
</dbReference>
<sequence length="1525" mass="174334">MSLAGTRSTRGDYYQKLIALDWVLDALASNDIESLEVDSVYHQVDDIVIKKTDGPLICCQCKKNQKNFNTWSIADLGDELEKAAKELADSPTTTLIFYSRSAFGDIAKLQEFATNYEDDLQLIQNLTKGHQKSYAAVQKIIAAAKVSLTPFELLERTTFETTPADFERHEQLQIERLERLASNSKIAYESLWLTLEKLGGRVPTGGVATSKHRLTRNDLLAVLNQSGAMLVPPISEQEVRNSFQQTSLIGRSWKTDIAGKRLDNPTLHGVLEAIEANASSILITGQPGSGKTCLMLQLQAALEERAKSQNGFISLFIQSREFSEATNTEERHHQGLSSQWVEQAARQAEFSRVVVIIDSLDVLSIAREHNVLSYFLAQIDRLKNIPNLTVITACRDFDRQYDRRISEKVWDKELKIPPLDWEKQVQPFLTDLDIDTSTIDQTTQTLVTNPRELDLYVELAKQSGSFNVITSQDLAQKYLTVFVQSDTALGDEAMVNVENAARRMLEARALSIPYQQFSGSEAVLRRLLSLGLFQKTHDNGLTFGHQTLLDVLVISNAIREDVSLKEFITGLPPVPFVRPSIRSFVNQLALGEKKAFRGQLRAVLTGHFPFHLRRLVAETFAQQPVDQSDWPLLRDLRNQHKDVFQVIYTHSAHISWFHMWQQNLLPNLKQAKDQEGLEGYLYRISQWLNEATEAIVPLWTEAMDCSWIETNNLARQVSFCLQDLRAEHLHLAKPLVLKLLKNLNSDRDFLGETIAQCVEAEVLTDQELWGYITGAVKPENLLHYRLEKTLNCRPHQFGNKNIDFLKNRMAKSTTLLTLAIKTINNWAHILLNEYKYERPRLFRYFLDYTSYEKTHSERGTSPYDDVNVLFDAIEYGITVNAENHTRWWQENRLPLSESNDLAITYFLVKALSAAPEKNIDITQRIILNEKILRSRISFEIGTLINISSIHLNEKAITSFNQVIESLYEDEVHPDSNITWISKEKISYISALPNFLRTDSNQKTLDAYEKFNGNYIREPDIYCRGGFVRAPFSYELIIDTSDGALLKILAHYSGYAGRFDDFLVGGEEEVQRQLEEASSRQPIRFINYLIRYWHCLASAFRKSILDGLSSHLRYLYGNLRPGQNWEALEQPDKHWLAEQVIEELERHPSHWYRTRSKAKALEACAYVIKDAHLVDKLVFQMLEFAYISEDRFHSNDSRLGLIHDGINMKSGTVADAIMVLATEISESGRDNSELTISALKLFAQSESSAVKAMILRRLPYLKNDAPELAWEIFERTMQHCPELWPYAESFLYYSYHNEFVKVEPYLAKIKSSSDAESRATWGRISALSGLSGFIQSEEFIKKLIELNSTSAWEGALDVWSHRENFNLHPEICLKGIIAAFSQNDNIQILASDDFAGLLGDNEPAINFSESVFNSFISSLEIRRNQDNNRDHFQEINEWLNLIAQSDPAKALKCAERYISKLQKWKPHLYDHNNNLVQLMNQLFAYAEELEESDDGDFLKRVVTLQDALLSVGVSEIQTWLEAAERP</sequence>
<dbReference type="Proteomes" id="UP001065322">
    <property type="component" value="Chromosome"/>
</dbReference>
<dbReference type="Pfam" id="PF05729">
    <property type="entry name" value="NACHT"/>
    <property type="match status" value="1"/>
</dbReference>
<protein>
    <submittedName>
        <fullName evidence="2">ATP-binding protein</fullName>
    </submittedName>
</protein>
<gene>
    <name evidence="2" type="ORF">HUF19_13220</name>
</gene>